<accession>A0A318LIJ2</accession>
<evidence type="ECO:0000256" key="2">
    <source>
        <dbReference type="ARBA" id="ARBA00004651"/>
    </source>
</evidence>
<evidence type="ECO:0000256" key="13">
    <source>
        <dbReference type="ARBA" id="ARBA00023136"/>
    </source>
</evidence>
<keyword evidence="12" id="KW-0902">Two-component regulatory system</keyword>
<dbReference type="InterPro" id="IPR003594">
    <property type="entry name" value="HATPase_dom"/>
</dbReference>
<name>A0A318LIJ2_9FIRM</name>
<dbReference type="Gene3D" id="3.30.565.10">
    <property type="entry name" value="Histidine kinase-like ATPase, C-terminal domain"/>
    <property type="match status" value="1"/>
</dbReference>
<dbReference type="PROSITE" id="PS50109">
    <property type="entry name" value="HIS_KIN"/>
    <property type="match status" value="1"/>
</dbReference>
<keyword evidence="6" id="KW-0808">Transferase</keyword>
<dbReference type="Proteomes" id="UP000247612">
    <property type="component" value="Unassembled WGS sequence"/>
</dbReference>
<sequence length="297" mass="33675">MEIVTVSLFGILILIIIYLLIRLTLMRKGADEIKQAFHERLNQDTNTLITISTHDAHMRQLAADINTELKQLRRLRHHYEQGDLQLKAAVTNISHDLRTPLTAMCGYLDLLELAEMSEEDKRMLAIIKGRCDVLKQLIEELFAYTSGTALLITHPQLEAVNLNRFLEECLASYYAAFKKRQITPKITITKQPITRCLDKQALSRVIENILGNALKYSSGDLLISLSENGVISFTNHTETLDEVMINQLFDRFYTVQTGGDSMGLGLSIAKELVKQMHGTIDAVCEKQMLTIRIQFPV</sequence>
<feature type="domain" description="Histidine kinase" evidence="15">
    <location>
        <begin position="92"/>
        <end position="297"/>
    </location>
</feature>
<evidence type="ECO:0000256" key="4">
    <source>
        <dbReference type="ARBA" id="ARBA00022475"/>
    </source>
</evidence>
<dbReference type="EMBL" id="QJKH01000001">
    <property type="protein sequence ID" value="PXX81497.1"/>
    <property type="molecule type" value="Genomic_DNA"/>
</dbReference>
<dbReference type="Pfam" id="PF02518">
    <property type="entry name" value="HATPase_c"/>
    <property type="match status" value="1"/>
</dbReference>
<evidence type="ECO:0000256" key="9">
    <source>
        <dbReference type="ARBA" id="ARBA00022777"/>
    </source>
</evidence>
<dbReference type="Gene3D" id="1.10.287.130">
    <property type="match status" value="1"/>
</dbReference>
<dbReference type="SUPFAM" id="SSF55874">
    <property type="entry name" value="ATPase domain of HSP90 chaperone/DNA topoisomerase II/histidine kinase"/>
    <property type="match status" value="1"/>
</dbReference>
<keyword evidence="8" id="KW-0547">Nucleotide-binding</keyword>
<evidence type="ECO:0000256" key="11">
    <source>
        <dbReference type="ARBA" id="ARBA00022989"/>
    </source>
</evidence>
<gene>
    <name evidence="16" type="ORF">DES51_101102</name>
</gene>
<keyword evidence="7 14" id="KW-0812">Transmembrane</keyword>
<evidence type="ECO:0000256" key="10">
    <source>
        <dbReference type="ARBA" id="ARBA00022840"/>
    </source>
</evidence>
<dbReference type="GO" id="GO:0005886">
    <property type="term" value="C:plasma membrane"/>
    <property type="evidence" value="ECO:0007669"/>
    <property type="project" value="UniProtKB-SubCell"/>
</dbReference>
<dbReference type="PANTHER" id="PTHR45528:SF1">
    <property type="entry name" value="SENSOR HISTIDINE KINASE CPXA"/>
    <property type="match status" value="1"/>
</dbReference>
<dbReference type="STRING" id="1034346.GCA_000313565_00101"/>
<organism evidence="16 17">
    <name type="scientific">Dielma fastidiosa</name>
    <dbReference type="NCBI Taxonomy" id="1034346"/>
    <lineage>
        <taxon>Bacteria</taxon>
        <taxon>Bacillati</taxon>
        <taxon>Bacillota</taxon>
        <taxon>Erysipelotrichia</taxon>
        <taxon>Erysipelotrichales</taxon>
        <taxon>Erysipelotrichaceae</taxon>
        <taxon>Dielma</taxon>
    </lineage>
</organism>
<dbReference type="SUPFAM" id="SSF47384">
    <property type="entry name" value="Homodimeric domain of signal transducing histidine kinase"/>
    <property type="match status" value="1"/>
</dbReference>
<evidence type="ECO:0000256" key="1">
    <source>
        <dbReference type="ARBA" id="ARBA00000085"/>
    </source>
</evidence>
<feature type="transmembrane region" description="Helical" evidence="14">
    <location>
        <begin position="6"/>
        <end position="25"/>
    </location>
</feature>
<dbReference type="PANTHER" id="PTHR45528">
    <property type="entry name" value="SENSOR HISTIDINE KINASE CPXA"/>
    <property type="match status" value="1"/>
</dbReference>
<dbReference type="CDD" id="cd00082">
    <property type="entry name" value="HisKA"/>
    <property type="match status" value="1"/>
</dbReference>
<evidence type="ECO:0000256" key="14">
    <source>
        <dbReference type="SAM" id="Phobius"/>
    </source>
</evidence>
<keyword evidence="10" id="KW-0067">ATP-binding</keyword>
<dbReference type="InterPro" id="IPR036890">
    <property type="entry name" value="HATPase_C_sf"/>
</dbReference>
<dbReference type="EC" id="2.7.13.3" evidence="3"/>
<evidence type="ECO:0000256" key="3">
    <source>
        <dbReference type="ARBA" id="ARBA00012438"/>
    </source>
</evidence>
<keyword evidence="17" id="KW-1185">Reference proteome</keyword>
<evidence type="ECO:0000313" key="17">
    <source>
        <dbReference type="Proteomes" id="UP000247612"/>
    </source>
</evidence>
<evidence type="ECO:0000259" key="15">
    <source>
        <dbReference type="PROSITE" id="PS50109"/>
    </source>
</evidence>
<protein>
    <recommendedName>
        <fullName evidence="3">histidine kinase</fullName>
        <ecNumber evidence="3">2.7.13.3</ecNumber>
    </recommendedName>
</protein>
<dbReference type="AlphaFoldDB" id="A0A318LIJ2"/>
<evidence type="ECO:0000256" key="6">
    <source>
        <dbReference type="ARBA" id="ARBA00022679"/>
    </source>
</evidence>
<dbReference type="SMART" id="SM00388">
    <property type="entry name" value="HisKA"/>
    <property type="match status" value="1"/>
</dbReference>
<keyword evidence="11 14" id="KW-1133">Transmembrane helix</keyword>
<comment type="subcellular location">
    <subcellularLocation>
        <location evidence="2">Cell membrane</location>
        <topology evidence="2">Multi-pass membrane protein</topology>
    </subcellularLocation>
</comment>
<keyword evidence="13 14" id="KW-0472">Membrane</keyword>
<dbReference type="InterPro" id="IPR036097">
    <property type="entry name" value="HisK_dim/P_sf"/>
</dbReference>
<comment type="caution">
    <text evidence="16">The sequence shown here is derived from an EMBL/GenBank/DDBJ whole genome shotgun (WGS) entry which is preliminary data.</text>
</comment>
<dbReference type="RefSeq" id="WP_022936413.1">
    <property type="nucleotide sequence ID" value="NZ_CABKRQ010000001.1"/>
</dbReference>
<keyword evidence="5" id="KW-0597">Phosphoprotein</keyword>
<evidence type="ECO:0000256" key="5">
    <source>
        <dbReference type="ARBA" id="ARBA00022553"/>
    </source>
</evidence>
<evidence type="ECO:0000256" key="12">
    <source>
        <dbReference type="ARBA" id="ARBA00023012"/>
    </source>
</evidence>
<evidence type="ECO:0000313" key="16">
    <source>
        <dbReference type="EMBL" id="PXX81497.1"/>
    </source>
</evidence>
<dbReference type="OrthoDB" id="335833at2"/>
<dbReference type="InterPro" id="IPR005467">
    <property type="entry name" value="His_kinase_dom"/>
</dbReference>
<dbReference type="InterPro" id="IPR003661">
    <property type="entry name" value="HisK_dim/P_dom"/>
</dbReference>
<dbReference type="GO" id="GO:0000155">
    <property type="term" value="F:phosphorelay sensor kinase activity"/>
    <property type="evidence" value="ECO:0007669"/>
    <property type="project" value="InterPro"/>
</dbReference>
<keyword evidence="4" id="KW-1003">Cell membrane</keyword>
<dbReference type="GO" id="GO:0005524">
    <property type="term" value="F:ATP binding"/>
    <property type="evidence" value="ECO:0007669"/>
    <property type="project" value="UniProtKB-KW"/>
</dbReference>
<evidence type="ECO:0000256" key="7">
    <source>
        <dbReference type="ARBA" id="ARBA00022692"/>
    </source>
</evidence>
<evidence type="ECO:0000256" key="8">
    <source>
        <dbReference type="ARBA" id="ARBA00022741"/>
    </source>
</evidence>
<dbReference type="SMART" id="SM00387">
    <property type="entry name" value="HATPase_c"/>
    <property type="match status" value="1"/>
</dbReference>
<dbReference type="InterPro" id="IPR050398">
    <property type="entry name" value="HssS/ArlS-like"/>
</dbReference>
<reference evidence="16 17" key="1">
    <citation type="submission" date="2018-05" db="EMBL/GenBank/DDBJ databases">
        <title>Genomic Encyclopedia of Type Strains, Phase IV (KMG-IV): sequencing the most valuable type-strain genomes for metagenomic binning, comparative biology and taxonomic classification.</title>
        <authorList>
            <person name="Goeker M."/>
        </authorList>
    </citation>
    <scope>NUCLEOTIDE SEQUENCE [LARGE SCALE GENOMIC DNA]</scope>
    <source>
        <strain evidence="16 17">JC118</strain>
    </source>
</reference>
<comment type="catalytic activity">
    <reaction evidence="1">
        <text>ATP + protein L-histidine = ADP + protein N-phospho-L-histidine.</text>
        <dbReference type="EC" id="2.7.13.3"/>
    </reaction>
</comment>
<keyword evidence="9 16" id="KW-0418">Kinase</keyword>
<proteinExistence type="predicted"/>
<dbReference type="Pfam" id="PF00512">
    <property type="entry name" value="HisKA"/>
    <property type="match status" value="1"/>
</dbReference>